<organism evidence="2">
    <name type="scientific">uncultured Rubrobacteraceae bacterium</name>
    <dbReference type="NCBI Taxonomy" id="349277"/>
    <lineage>
        <taxon>Bacteria</taxon>
        <taxon>Bacillati</taxon>
        <taxon>Actinomycetota</taxon>
        <taxon>Rubrobacteria</taxon>
        <taxon>Rubrobacterales</taxon>
        <taxon>Rubrobacteraceae</taxon>
        <taxon>environmental samples</taxon>
    </lineage>
</organism>
<evidence type="ECO:0000313" key="2">
    <source>
        <dbReference type="EMBL" id="CAA9445911.1"/>
    </source>
</evidence>
<dbReference type="EMBL" id="CADCUW010000528">
    <property type="protein sequence ID" value="CAA9445911.1"/>
    <property type="molecule type" value="Genomic_DNA"/>
</dbReference>
<gene>
    <name evidence="2" type="ORF">AVDCRST_MAG01-01-4074</name>
</gene>
<evidence type="ECO:0000256" key="1">
    <source>
        <dbReference type="SAM" id="MobiDB-lite"/>
    </source>
</evidence>
<proteinExistence type="predicted"/>
<name>A0A6J4QM27_9ACTN</name>
<sequence length="50" mass="5120">MVLAPPQRASGKPLGAKLRKGFYAVRGTGETAPKPAQPMGGATVGRKTGR</sequence>
<accession>A0A6J4QM27</accession>
<reference evidence="2" key="1">
    <citation type="submission" date="2020-02" db="EMBL/GenBank/DDBJ databases">
        <authorList>
            <person name="Meier V. D."/>
        </authorList>
    </citation>
    <scope>NUCLEOTIDE SEQUENCE</scope>
    <source>
        <strain evidence="2">AVDCRST_MAG01</strain>
    </source>
</reference>
<protein>
    <submittedName>
        <fullName evidence="2">Uncharacterized protein</fullName>
    </submittedName>
</protein>
<dbReference type="AlphaFoldDB" id="A0A6J4QM27"/>
<feature type="region of interest" description="Disordered" evidence="1">
    <location>
        <begin position="28"/>
        <end position="50"/>
    </location>
</feature>